<reference evidence="2" key="1">
    <citation type="submission" date="2022-07" db="EMBL/GenBank/DDBJ databases">
        <title>Genome Sequence of Agrocybe chaxingu.</title>
        <authorList>
            <person name="Buettner E."/>
        </authorList>
    </citation>
    <scope>NUCLEOTIDE SEQUENCE</scope>
    <source>
        <strain evidence="2">MP-N11</strain>
    </source>
</reference>
<accession>A0A9W8MZN0</accession>
<feature type="region of interest" description="Disordered" evidence="1">
    <location>
        <begin position="44"/>
        <end position="132"/>
    </location>
</feature>
<comment type="caution">
    <text evidence="2">The sequence shown here is derived from an EMBL/GenBank/DDBJ whole genome shotgun (WGS) entry which is preliminary data.</text>
</comment>
<dbReference type="EMBL" id="JANKHO010000088">
    <property type="protein sequence ID" value="KAJ3515610.1"/>
    <property type="molecule type" value="Genomic_DNA"/>
</dbReference>
<keyword evidence="3" id="KW-1185">Reference proteome</keyword>
<gene>
    <name evidence="2" type="ORF">NLJ89_g1643</name>
</gene>
<protein>
    <submittedName>
        <fullName evidence="2">Uncharacterized protein</fullName>
    </submittedName>
</protein>
<feature type="compositionally biased region" description="Low complexity" evidence="1">
    <location>
        <begin position="62"/>
        <end position="77"/>
    </location>
</feature>
<name>A0A9W8MZN0_9AGAR</name>
<sequence length="132" mass="15213">MVKVCNSITWAWTNRCSPSPSTPVYEKTQEMQVGMYEVKPALESLQRHQIPQPRQLQHHQHQQYQQQEDQMQAQYHQVYDREMSAPGQQQQQQSGPAMVLSASSPWSTQQQAPAESQAFWNPGGEHKFPSGY</sequence>
<feature type="compositionally biased region" description="Polar residues" evidence="1">
    <location>
        <begin position="101"/>
        <end position="114"/>
    </location>
</feature>
<dbReference type="AlphaFoldDB" id="A0A9W8MZN0"/>
<evidence type="ECO:0000313" key="3">
    <source>
        <dbReference type="Proteomes" id="UP001148786"/>
    </source>
</evidence>
<dbReference type="Proteomes" id="UP001148786">
    <property type="component" value="Unassembled WGS sequence"/>
</dbReference>
<organism evidence="2 3">
    <name type="scientific">Agrocybe chaxingu</name>
    <dbReference type="NCBI Taxonomy" id="84603"/>
    <lineage>
        <taxon>Eukaryota</taxon>
        <taxon>Fungi</taxon>
        <taxon>Dikarya</taxon>
        <taxon>Basidiomycota</taxon>
        <taxon>Agaricomycotina</taxon>
        <taxon>Agaricomycetes</taxon>
        <taxon>Agaricomycetidae</taxon>
        <taxon>Agaricales</taxon>
        <taxon>Agaricineae</taxon>
        <taxon>Strophariaceae</taxon>
        <taxon>Agrocybe</taxon>
    </lineage>
</organism>
<evidence type="ECO:0000313" key="2">
    <source>
        <dbReference type="EMBL" id="KAJ3515610.1"/>
    </source>
</evidence>
<evidence type="ECO:0000256" key="1">
    <source>
        <dbReference type="SAM" id="MobiDB-lite"/>
    </source>
</evidence>
<proteinExistence type="predicted"/>